<feature type="transmembrane region" description="Helical" evidence="1">
    <location>
        <begin position="41"/>
        <end position="66"/>
    </location>
</feature>
<evidence type="ECO:0000313" key="2">
    <source>
        <dbReference type="EMBL" id="GMH54953.1"/>
    </source>
</evidence>
<feature type="non-terminal residue" evidence="2">
    <location>
        <position position="1"/>
    </location>
</feature>
<accession>A0A9W6ZPU3</accession>
<evidence type="ECO:0000256" key="1">
    <source>
        <dbReference type="SAM" id="Phobius"/>
    </source>
</evidence>
<evidence type="ECO:0000313" key="3">
    <source>
        <dbReference type="Proteomes" id="UP001165082"/>
    </source>
</evidence>
<keyword evidence="1" id="KW-0812">Transmembrane</keyword>
<sequence>MKSTVEVPESAPPLTAQTLLLVPLVFILLKSSSIVPQLFPALHPILSTTLSLVPICAVPPLIPIAAPSWTKSLLSLCFYGLIGLGTPISRMLSSPGPLLRVTSTLGINYVLTRAVTRGMKEDETLQVLTTSNALVGGTGTAVQMATAWEGGSGGVGLKRVAVGVGTFGYISGMIFFLIITISNIALFVSSDMINCDYSGAGWKQEECCVGNSSLCCDKPQDVPVTDPVTYTFCQKLYDVLTDWNQPNSPSSTNSNGVFPALSCSNYTADSSTTIYPGTDSGGTFWSTSFIPKVNSGEAVFRPVLYLFGIGQFKGWDTPTCAGCNTPTPSLYQLIDSCSATCVELENERLERICEAPTQGGNWDSTANICRSQTSGAPIELVAAFDQRGLFCPQESYSSPQPTAAPTDAP</sequence>
<reference evidence="2" key="1">
    <citation type="submission" date="2022-07" db="EMBL/GenBank/DDBJ databases">
        <title>Genome analysis of Parmales, a sister group of diatoms, reveals the evolutionary specialization of diatoms from phago-mixotrophs to photoautotrophs.</title>
        <authorList>
            <person name="Ban H."/>
            <person name="Sato S."/>
            <person name="Yoshikawa S."/>
            <person name="Kazumasa Y."/>
            <person name="Nakamura Y."/>
            <person name="Ichinomiya M."/>
            <person name="Saitoh K."/>
            <person name="Sato N."/>
            <person name="Blanc-Mathieu R."/>
            <person name="Endo H."/>
            <person name="Kuwata A."/>
            <person name="Ogata H."/>
        </authorList>
    </citation>
    <scope>NUCLEOTIDE SEQUENCE</scope>
</reference>
<comment type="caution">
    <text evidence="2">The sequence shown here is derived from an EMBL/GenBank/DDBJ whole genome shotgun (WGS) entry which is preliminary data.</text>
</comment>
<dbReference type="EMBL" id="BRXZ01003446">
    <property type="protein sequence ID" value="GMH54953.1"/>
    <property type="molecule type" value="Genomic_DNA"/>
</dbReference>
<name>A0A9W6ZPU3_9STRA</name>
<organism evidence="2 3">
    <name type="scientific">Triparma retinervis</name>
    <dbReference type="NCBI Taxonomy" id="2557542"/>
    <lineage>
        <taxon>Eukaryota</taxon>
        <taxon>Sar</taxon>
        <taxon>Stramenopiles</taxon>
        <taxon>Ochrophyta</taxon>
        <taxon>Bolidophyceae</taxon>
        <taxon>Parmales</taxon>
        <taxon>Triparmaceae</taxon>
        <taxon>Triparma</taxon>
    </lineage>
</organism>
<protein>
    <submittedName>
        <fullName evidence="2">Uncharacterized protein</fullName>
    </submittedName>
</protein>
<dbReference type="Proteomes" id="UP001165082">
    <property type="component" value="Unassembled WGS sequence"/>
</dbReference>
<feature type="transmembrane region" description="Helical" evidence="1">
    <location>
        <begin position="12"/>
        <end position="29"/>
    </location>
</feature>
<keyword evidence="3" id="KW-1185">Reference proteome</keyword>
<feature type="transmembrane region" description="Helical" evidence="1">
    <location>
        <begin position="167"/>
        <end position="188"/>
    </location>
</feature>
<gene>
    <name evidence="2" type="ORF">TrRE_jg4632</name>
</gene>
<keyword evidence="1" id="KW-1133">Transmembrane helix</keyword>
<feature type="transmembrane region" description="Helical" evidence="1">
    <location>
        <begin position="72"/>
        <end position="92"/>
    </location>
</feature>
<keyword evidence="1" id="KW-0472">Membrane</keyword>
<dbReference type="AlphaFoldDB" id="A0A9W6ZPU3"/>
<proteinExistence type="predicted"/>
<dbReference type="OrthoDB" id="10520330at2759"/>